<dbReference type="InterPro" id="IPR052575">
    <property type="entry name" value="SSU_processome_comp_20"/>
</dbReference>
<dbReference type="GO" id="GO:0032040">
    <property type="term" value="C:small-subunit processome"/>
    <property type="evidence" value="ECO:0007669"/>
    <property type="project" value="TreeGrafter"/>
</dbReference>
<sequence>MATLSQAQAVKSLNKSPGRRRFVFKNFSERLDDVEIDVFRSLDKVKSEPHEGSTFFRDCLIEWRELNTAEDFISFYEQMTPLVQTLPLILLHKETIISELVSRLQMDARLSLEPILTLIAALSRDLLEDFIP</sequence>
<dbReference type="GO" id="GO:0030686">
    <property type="term" value="C:90S preribosome"/>
    <property type="evidence" value="ECO:0007669"/>
    <property type="project" value="TreeGrafter"/>
</dbReference>
<proteinExistence type="predicted"/>
<gene>
    <name evidence="1" type="ORF">D8674_019382</name>
</gene>
<evidence type="ECO:0000313" key="2">
    <source>
        <dbReference type="Proteomes" id="UP000327157"/>
    </source>
</evidence>
<reference evidence="2" key="2">
    <citation type="submission" date="2019-10" db="EMBL/GenBank/DDBJ databases">
        <title>A de novo genome assembly of a pear dwarfing rootstock.</title>
        <authorList>
            <person name="Wang F."/>
            <person name="Wang J."/>
            <person name="Li S."/>
            <person name="Zhang Y."/>
            <person name="Fang M."/>
            <person name="Ma L."/>
            <person name="Zhao Y."/>
            <person name="Jiang S."/>
        </authorList>
    </citation>
    <scope>NUCLEOTIDE SEQUENCE [LARGE SCALE GENOMIC DNA]</scope>
</reference>
<name>A0A5N5GCX5_9ROSA</name>
<organism evidence="1 2">
    <name type="scientific">Pyrus ussuriensis x Pyrus communis</name>
    <dbReference type="NCBI Taxonomy" id="2448454"/>
    <lineage>
        <taxon>Eukaryota</taxon>
        <taxon>Viridiplantae</taxon>
        <taxon>Streptophyta</taxon>
        <taxon>Embryophyta</taxon>
        <taxon>Tracheophyta</taxon>
        <taxon>Spermatophyta</taxon>
        <taxon>Magnoliopsida</taxon>
        <taxon>eudicotyledons</taxon>
        <taxon>Gunneridae</taxon>
        <taxon>Pentapetalae</taxon>
        <taxon>rosids</taxon>
        <taxon>fabids</taxon>
        <taxon>Rosales</taxon>
        <taxon>Rosaceae</taxon>
        <taxon>Amygdaloideae</taxon>
        <taxon>Maleae</taxon>
        <taxon>Pyrus</taxon>
    </lineage>
</organism>
<evidence type="ECO:0000313" key="1">
    <source>
        <dbReference type="EMBL" id="KAB2611350.1"/>
    </source>
</evidence>
<dbReference type="Proteomes" id="UP000327157">
    <property type="component" value="Chromosome 17"/>
</dbReference>
<comment type="caution">
    <text evidence="1">The sequence shown here is derived from an EMBL/GenBank/DDBJ whole genome shotgun (WGS) entry which is preliminary data.</text>
</comment>
<dbReference type="EMBL" id="SMOL01000487">
    <property type="protein sequence ID" value="KAB2611350.1"/>
    <property type="molecule type" value="Genomic_DNA"/>
</dbReference>
<keyword evidence="2" id="KW-1185">Reference proteome</keyword>
<reference evidence="1 2" key="3">
    <citation type="submission" date="2019-11" db="EMBL/GenBank/DDBJ databases">
        <title>A de novo genome assembly of a pear dwarfing rootstock.</title>
        <authorList>
            <person name="Wang F."/>
            <person name="Wang J."/>
            <person name="Li S."/>
            <person name="Zhang Y."/>
            <person name="Fang M."/>
            <person name="Ma L."/>
            <person name="Zhao Y."/>
            <person name="Jiang S."/>
        </authorList>
    </citation>
    <scope>NUCLEOTIDE SEQUENCE [LARGE SCALE GENOMIC DNA]</scope>
    <source>
        <strain evidence="1">S2</strain>
        <tissue evidence="1">Leaf</tissue>
    </source>
</reference>
<reference evidence="1 2" key="1">
    <citation type="submission" date="2019-09" db="EMBL/GenBank/DDBJ databases">
        <authorList>
            <person name="Ou C."/>
        </authorList>
    </citation>
    <scope>NUCLEOTIDE SEQUENCE [LARGE SCALE GENOMIC DNA]</scope>
    <source>
        <strain evidence="1">S2</strain>
        <tissue evidence="1">Leaf</tissue>
    </source>
</reference>
<dbReference type="PANTHER" id="PTHR17695:SF11">
    <property type="entry name" value="SMALL SUBUNIT PROCESSOME COMPONENT 20 HOMOLOG"/>
    <property type="match status" value="1"/>
</dbReference>
<dbReference type="OrthoDB" id="360653at2759"/>
<dbReference type="PANTHER" id="PTHR17695">
    <property type="entry name" value="SMALL SUBUNIT PROCESSOME COMPONENT 20 HOMOLOG"/>
    <property type="match status" value="1"/>
</dbReference>
<protein>
    <submittedName>
        <fullName evidence="1">U3 small nucleolar RNA-associated protein 20-like</fullName>
    </submittedName>
</protein>
<dbReference type="AlphaFoldDB" id="A0A5N5GCX5"/>
<accession>A0A5N5GCX5</accession>